<evidence type="ECO:0000313" key="3">
    <source>
        <dbReference type="Proteomes" id="UP000249557"/>
    </source>
</evidence>
<feature type="compositionally biased region" description="Basic and acidic residues" evidence="1">
    <location>
        <begin position="82"/>
        <end position="93"/>
    </location>
</feature>
<reference evidence="2 3" key="1">
    <citation type="submission" date="2017-08" db="EMBL/GenBank/DDBJ databases">
        <title>Infants hospitalized years apart are colonized by the same room-sourced microbial strains.</title>
        <authorList>
            <person name="Brooks B."/>
            <person name="Olm M.R."/>
            <person name="Firek B.A."/>
            <person name="Baker R."/>
            <person name="Thomas B.C."/>
            <person name="Morowitz M.J."/>
            <person name="Banfield J.F."/>
        </authorList>
    </citation>
    <scope>NUCLEOTIDE SEQUENCE [LARGE SCALE GENOMIC DNA]</scope>
    <source>
        <strain evidence="2">S2_018_000_R2_104</strain>
    </source>
</reference>
<evidence type="ECO:0000313" key="2">
    <source>
        <dbReference type="EMBL" id="PZO88026.1"/>
    </source>
</evidence>
<name>A0A2W5A3B7_9BACT</name>
<accession>A0A2W5A3B7</accession>
<organism evidence="2 3">
    <name type="scientific">Micavibrio aeruginosavorus</name>
    <dbReference type="NCBI Taxonomy" id="349221"/>
    <lineage>
        <taxon>Bacteria</taxon>
        <taxon>Pseudomonadati</taxon>
        <taxon>Bdellovibrionota</taxon>
        <taxon>Bdellovibrionia</taxon>
        <taxon>Bdellovibrionales</taxon>
        <taxon>Pseudobdellovibrionaceae</taxon>
        <taxon>Micavibrio</taxon>
    </lineage>
</organism>
<evidence type="ECO:0000256" key="1">
    <source>
        <dbReference type="SAM" id="MobiDB-lite"/>
    </source>
</evidence>
<dbReference type="EMBL" id="QFNK01000031">
    <property type="protein sequence ID" value="PZO88026.1"/>
    <property type="molecule type" value="Genomic_DNA"/>
</dbReference>
<gene>
    <name evidence="2" type="ORF">DI626_02645</name>
</gene>
<sequence length="93" mass="9007">MGAVTGAEAVAAGACGAGSAGCVATKGLGVLISGEETVFGTAMTLSFGPDGTPTALTVSPDDVETPDTDVAVAGNARQSTNAKEHSPRKDDVV</sequence>
<comment type="caution">
    <text evidence="2">The sequence shown here is derived from an EMBL/GenBank/DDBJ whole genome shotgun (WGS) entry which is preliminary data.</text>
</comment>
<dbReference type="Proteomes" id="UP000249557">
    <property type="component" value="Unassembled WGS sequence"/>
</dbReference>
<protein>
    <submittedName>
        <fullName evidence="2">Uncharacterized protein</fullName>
    </submittedName>
</protein>
<feature type="region of interest" description="Disordered" evidence="1">
    <location>
        <begin position="49"/>
        <end position="93"/>
    </location>
</feature>
<dbReference type="AlphaFoldDB" id="A0A2W5A3B7"/>
<proteinExistence type="predicted"/>